<evidence type="ECO:0000313" key="3">
    <source>
        <dbReference type="Proteomes" id="UP000499080"/>
    </source>
</evidence>
<dbReference type="Pfam" id="PF14214">
    <property type="entry name" value="Helitron_like_N"/>
    <property type="match status" value="1"/>
</dbReference>
<dbReference type="OrthoDB" id="1728974at2759"/>
<evidence type="ECO:0000313" key="2">
    <source>
        <dbReference type="EMBL" id="GBM69671.1"/>
    </source>
</evidence>
<organism evidence="2 3">
    <name type="scientific">Araneus ventricosus</name>
    <name type="common">Orbweaver spider</name>
    <name type="synonym">Epeira ventricosa</name>
    <dbReference type="NCBI Taxonomy" id="182803"/>
    <lineage>
        <taxon>Eukaryota</taxon>
        <taxon>Metazoa</taxon>
        <taxon>Ecdysozoa</taxon>
        <taxon>Arthropoda</taxon>
        <taxon>Chelicerata</taxon>
        <taxon>Arachnida</taxon>
        <taxon>Araneae</taxon>
        <taxon>Araneomorphae</taxon>
        <taxon>Entelegynae</taxon>
        <taxon>Araneoidea</taxon>
        <taxon>Araneidae</taxon>
        <taxon>Araneus</taxon>
    </lineage>
</organism>
<feature type="domain" description="Helitron helicase-like" evidence="1">
    <location>
        <begin position="1"/>
        <end position="99"/>
    </location>
</feature>
<dbReference type="Proteomes" id="UP000499080">
    <property type="component" value="Unassembled WGS sequence"/>
</dbReference>
<sequence length="107" mass="12344">MVILPATYIGNAKHMHEYARYAMTYVRWDGRPDLFITFTCNIAWSEINEELAHGQSPADCHDLIARLFSQKLIKLIDIITKICVYGEENCCIYSIELQKGVFRILTS</sequence>
<proteinExistence type="predicted"/>
<protein>
    <recommendedName>
        <fullName evidence="1">Helitron helicase-like domain-containing protein</fullName>
    </recommendedName>
</protein>
<keyword evidence="3" id="KW-1185">Reference proteome</keyword>
<name>A0A4Y2HW51_ARAVE</name>
<dbReference type="InterPro" id="IPR025476">
    <property type="entry name" value="Helitron_helicase-like"/>
</dbReference>
<accession>A0A4Y2HW51</accession>
<comment type="caution">
    <text evidence="2">The sequence shown here is derived from an EMBL/GenBank/DDBJ whole genome shotgun (WGS) entry which is preliminary data.</text>
</comment>
<evidence type="ECO:0000259" key="1">
    <source>
        <dbReference type="Pfam" id="PF14214"/>
    </source>
</evidence>
<dbReference type="EMBL" id="BGPR01002207">
    <property type="protein sequence ID" value="GBM69671.1"/>
    <property type="molecule type" value="Genomic_DNA"/>
</dbReference>
<dbReference type="AlphaFoldDB" id="A0A4Y2HW51"/>
<reference evidence="2 3" key="1">
    <citation type="journal article" date="2019" name="Sci. Rep.">
        <title>Orb-weaving spider Araneus ventricosus genome elucidates the spidroin gene catalogue.</title>
        <authorList>
            <person name="Kono N."/>
            <person name="Nakamura H."/>
            <person name="Ohtoshi R."/>
            <person name="Moran D.A.P."/>
            <person name="Shinohara A."/>
            <person name="Yoshida Y."/>
            <person name="Fujiwara M."/>
            <person name="Mori M."/>
            <person name="Tomita M."/>
            <person name="Arakawa K."/>
        </authorList>
    </citation>
    <scope>NUCLEOTIDE SEQUENCE [LARGE SCALE GENOMIC DNA]</scope>
</reference>
<gene>
    <name evidence="2" type="ORF">AVEN_124452_1</name>
</gene>